<protein>
    <submittedName>
        <fullName evidence="2">Uncharacterized protein</fullName>
    </submittedName>
</protein>
<comment type="caution">
    <text evidence="2">The sequence shown here is derived from an EMBL/GenBank/DDBJ whole genome shotgun (WGS) entry which is preliminary data.</text>
</comment>
<dbReference type="Proteomes" id="UP000318186">
    <property type="component" value="Unassembled WGS sequence"/>
</dbReference>
<evidence type="ECO:0000313" key="3">
    <source>
        <dbReference type="Proteomes" id="UP000318186"/>
    </source>
</evidence>
<feature type="region of interest" description="Disordered" evidence="1">
    <location>
        <begin position="131"/>
        <end position="177"/>
    </location>
</feature>
<proteinExistence type="predicted"/>
<gene>
    <name evidence="2" type="ORF">FHX80_1197</name>
</gene>
<evidence type="ECO:0000256" key="1">
    <source>
        <dbReference type="SAM" id="MobiDB-lite"/>
    </source>
</evidence>
<dbReference type="RefSeq" id="WP_145762263.1">
    <property type="nucleotide sequence ID" value="NZ_JBHJUX010000022.1"/>
</dbReference>
<evidence type="ECO:0000313" key="2">
    <source>
        <dbReference type="EMBL" id="TWG01711.1"/>
    </source>
</evidence>
<name>A0A561UQU4_9ACTN</name>
<dbReference type="OrthoDB" id="4187063at2"/>
<dbReference type="Gene3D" id="3.30.470.20">
    <property type="entry name" value="ATP-grasp fold, B domain"/>
    <property type="match status" value="1"/>
</dbReference>
<dbReference type="EMBL" id="VIWW01000001">
    <property type="protein sequence ID" value="TWG01711.1"/>
    <property type="molecule type" value="Genomic_DNA"/>
</dbReference>
<sequence>MKDPSDRSPDGTELRQAFQDLSTVERWAEHVASGDHRHPYAAPESWDGPQFSVETRTEDGMHTVAGIEAWPPGGDGGVAALAETERTVLRSLVRSLLDLAGHESGAARTRVVLTSAGPRVAACRLDGDLRAGGAGDAGPFPRQFPGAESGQEQADEEARPGGRRAHAVTGHRAGAQP</sequence>
<dbReference type="AlphaFoldDB" id="A0A561UQU4"/>
<accession>A0A561UQU4</accession>
<organism evidence="2 3">
    <name type="scientific">Streptomyces brevispora</name>
    <dbReference type="NCBI Taxonomy" id="887462"/>
    <lineage>
        <taxon>Bacteria</taxon>
        <taxon>Bacillati</taxon>
        <taxon>Actinomycetota</taxon>
        <taxon>Actinomycetes</taxon>
        <taxon>Kitasatosporales</taxon>
        <taxon>Streptomycetaceae</taxon>
        <taxon>Streptomyces</taxon>
    </lineage>
</organism>
<reference evidence="2 3" key="1">
    <citation type="submission" date="2019-06" db="EMBL/GenBank/DDBJ databases">
        <title>Sequencing the genomes of 1000 actinobacteria strains.</title>
        <authorList>
            <person name="Klenk H.-P."/>
        </authorList>
    </citation>
    <scope>NUCLEOTIDE SEQUENCE [LARGE SCALE GENOMIC DNA]</scope>
    <source>
        <strain evidence="2 3">DSM 42059</strain>
    </source>
</reference>